<dbReference type="AlphaFoldDB" id="A0AAV9G7R5"/>
<reference evidence="2" key="1">
    <citation type="journal article" date="2023" name="Mol. Phylogenet. Evol.">
        <title>Genome-scale phylogeny and comparative genomics of the fungal order Sordariales.</title>
        <authorList>
            <person name="Hensen N."/>
            <person name="Bonometti L."/>
            <person name="Westerberg I."/>
            <person name="Brannstrom I.O."/>
            <person name="Guillou S."/>
            <person name="Cros-Aarteil S."/>
            <person name="Calhoun S."/>
            <person name="Haridas S."/>
            <person name="Kuo A."/>
            <person name="Mondo S."/>
            <person name="Pangilinan J."/>
            <person name="Riley R."/>
            <person name="LaButti K."/>
            <person name="Andreopoulos B."/>
            <person name="Lipzen A."/>
            <person name="Chen C."/>
            <person name="Yan M."/>
            <person name="Daum C."/>
            <person name="Ng V."/>
            <person name="Clum A."/>
            <person name="Steindorff A."/>
            <person name="Ohm R.A."/>
            <person name="Martin F."/>
            <person name="Silar P."/>
            <person name="Natvig D.O."/>
            <person name="Lalanne C."/>
            <person name="Gautier V."/>
            <person name="Ament-Velasquez S.L."/>
            <person name="Kruys A."/>
            <person name="Hutchinson M.I."/>
            <person name="Powell A.J."/>
            <person name="Barry K."/>
            <person name="Miller A.N."/>
            <person name="Grigoriev I.V."/>
            <person name="Debuchy R."/>
            <person name="Gladieux P."/>
            <person name="Hiltunen Thoren M."/>
            <person name="Johannesson H."/>
        </authorList>
    </citation>
    <scope>NUCLEOTIDE SEQUENCE</scope>
    <source>
        <strain evidence="2">PSN243</strain>
    </source>
</reference>
<feature type="compositionally biased region" description="Basic and acidic residues" evidence="1">
    <location>
        <begin position="542"/>
        <end position="556"/>
    </location>
</feature>
<dbReference type="Proteomes" id="UP001321760">
    <property type="component" value="Unassembled WGS sequence"/>
</dbReference>
<feature type="compositionally biased region" description="Basic and acidic residues" evidence="1">
    <location>
        <begin position="73"/>
        <end position="89"/>
    </location>
</feature>
<sequence length="570" mass="62711">MMDTGEQSVFRAASHHHAPSRRRSSVRIRHMRDAYNTTNFGGNRAVHHVPRGVFSPSTPIVARPPRLRRRTLARIDPEEQPRSGEDGGHLDPLQVVPEAQWRPSIALGSPLWLEGEDLNRIQIADRKIAQRQLWLEHYNGASDFPALLEEAIQERNQLDPAAEENTKPTSSLASTHSEAIANRVALLQTLLGSSQFQPERDNITAAVTGYTTGEIPCSTSYTLIWAGHIVDRCPSHESFTQDRAARLDKYTMLHGPGWLWYEPPLSGPSTITAKTAICLENKPAWRHQTSNMGHYEITMGFRRRKAAVSVTAPTPPPSRSRSRRRLRKQPPLKIPPPEKPPTVSDPDGPTVYWSVLLDSGATFPCLFEGDLSRLGISRYNYAAQSCRTIATADDLKIMRTYDLDVSISAPLSAATPSAAKEPATLGMQTIPVVALPGSCPDDASDPAGAPGRLSGIIPFHMAYVTSAPYAFKIWMGTDRRDVLGAGRFPGSKPRMAPLELGTPTRVVFEHMLADGSKLVFKDDEEGRGSPVVSGPAVGVIHNPDEEKERQEQDPPTRRMSQGRLTRGALV</sequence>
<comment type="caution">
    <text evidence="2">The sequence shown here is derived from an EMBL/GenBank/DDBJ whole genome shotgun (WGS) entry which is preliminary data.</text>
</comment>
<feature type="compositionally biased region" description="Low complexity" evidence="1">
    <location>
        <begin position="528"/>
        <end position="539"/>
    </location>
</feature>
<evidence type="ECO:0000313" key="2">
    <source>
        <dbReference type="EMBL" id="KAK4444060.1"/>
    </source>
</evidence>
<keyword evidence="3" id="KW-1185">Reference proteome</keyword>
<feature type="region of interest" description="Disordered" evidence="1">
    <location>
        <begin position="306"/>
        <end position="347"/>
    </location>
</feature>
<evidence type="ECO:0000256" key="1">
    <source>
        <dbReference type="SAM" id="MobiDB-lite"/>
    </source>
</evidence>
<name>A0AAV9G7R5_9PEZI</name>
<feature type="compositionally biased region" description="Basic residues" evidence="1">
    <location>
        <begin position="13"/>
        <end position="25"/>
    </location>
</feature>
<feature type="compositionally biased region" description="Basic residues" evidence="1">
    <location>
        <begin position="320"/>
        <end position="330"/>
    </location>
</feature>
<dbReference type="EMBL" id="MU865982">
    <property type="protein sequence ID" value="KAK4444060.1"/>
    <property type="molecule type" value="Genomic_DNA"/>
</dbReference>
<evidence type="ECO:0000313" key="3">
    <source>
        <dbReference type="Proteomes" id="UP001321760"/>
    </source>
</evidence>
<gene>
    <name evidence="2" type="ORF">QBC34DRAFT_195176</name>
</gene>
<feature type="region of interest" description="Disordered" evidence="1">
    <location>
        <begin position="70"/>
        <end position="91"/>
    </location>
</feature>
<organism evidence="2 3">
    <name type="scientific">Podospora aff. communis PSN243</name>
    <dbReference type="NCBI Taxonomy" id="3040156"/>
    <lineage>
        <taxon>Eukaryota</taxon>
        <taxon>Fungi</taxon>
        <taxon>Dikarya</taxon>
        <taxon>Ascomycota</taxon>
        <taxon>Pezizomycotina</taxon>
        <taxon>Sordariomycetes</taxon>
        <taxon>Sordariomycetidae</taxon>
        <taxon>Sordariales</taxon>
        <taxon>Podosporaceae</taxon>
        <taxon>Podospora</taxon>
    </lineage>
</organism>
<protein>
    <submittedName>
        <fullName evidence="2">Uncharacterized protein</fullName>
    </submittedName>
</protein>
<accession>A0AAV9G7R5</accession>
<proteinExistence type="predicted"/>
<feature type="region of interest" description="Disordered" evidence="1">
    <location>
        <begin position="521"/>
        <end position="570"/>
    </location>
</feature>
<feature type="region of interest" description="Disordered" evidence="1">
    <location>
        <begin position="1"/>
        <end position="25"/>
    </location>
</feature>
<reference evidence="2" key="2">
    <citation type="submission" date="2023-05" db="EMBL/GenBank/DDBJ databases">
        <authorList>
            <consortium name="Lawrence Berkeley National Laboratory"/>
            <person name="Steindorff A."/>
            <person name="Hensen N."/>
            <person name="Bonometti L."/>
            <person name="Westerberg I."/>
            <person name="Brannstrom I.O."/>
            <person name="Guillou S."/>
            <person name="Cros-Aarteil S."/>
            <person name="Calhoun S."/>
            <person name="Haridas S."/>
            <person name="Kuo A."/>
            <person name="Mondo S."/>
            <person name="Pangilinan J."/>
            <person name="Riley R."/>
            <person name="Labutti K."/>
            <person name="Andreopoulos B."/>
            <person name="Lipzen A."/>
            <person name="Chen C."/>
            <person name="Yanf M."/>
            <person name="Daum C."/>
            <person name="Ng V."/>
            <person name="Clum A."/>
            <person name="Ohm R."/>
            <person name="Martin F."/>
            <person name="Silar P."/>
            <person name="Natvig D."/>
            <person name="Lalanne C."/>
            <person name="Gautier V."/>
            <person name="Ament-Velasquez S.L."/>
            <person name="Kruys A."/>
            <person name="Hutchinson M.I."/>
            <person name="Powell A.J."/>
            <person name="Barry K."/>
            <person name="Miller A.N."/>
            <person name="Grigoriev I.V."/>
            <person name="Debuchy R."/>
            <person name="Gladieux P."/>
            <person name="Thoren M.H."/>
            <person name="Johannesson H."/>
        </authorList>
    </citation>
    <scope>NUCLEOTIDE SEQUENCE</scope>
    <source>
        <strain evidence="2">PSN243</strain>
    </source>
</reference>